<feature type="transmembrane region" description="Helical" evidence="1">
    <location>
        <begin position="122"/>
        <end position="143"/>
    </location>
</feature>
<sequence>MNQNLKSKMLLFLKKLITIAFLLFVFTFVEIYWSMQSLSERISNGNPDSHFFDDAYLISVFTTVFLIIIFMFLAFIKKIHLKITAQLLIIISTWFFWNYSIFVDRESSWSTYLFKEELMYTLTLSFFPILVLSIVMVFILNYISKNRSITNEKIKTINI</sequence>
<protein>
    <submittedName>
        <fullName evidence="2">Uncharacterized protein</fullName>
    </submittedName>
</protein>
<accession>A0A226I005</accession>
<evidence type="ECO:0000313" key="3">
    <source>
        <dbReference type="Proteomes" id="UP000198336"/>
    </source>
</evidence>
<dbReference type="AlphaFoldDB" id="A0A226I005"/>
<feature type="transmembrane region" description="Helical" evidence="1">
    <location>
        <begin position="12"/>
        <end position="35"/>
    </location>
</feature>
<evidence type="ECO:0000313" key="2">
    <source>
        <dbReference type="EMBL" id="OXA99702.1"/>
    </source>
</evidence>
<evidence type="ECO:0000256" key="1">
    <source>
        <dbReference type="SAM" id="Phobius"/>
    </source>
</evidence>
<dbReference type="Proteomes" id="UP000198336">
    <property type="component" value="Unassembled WGS sequence"/>
</dbReference>
<dbReference type="EMBL" id="MUHA01000013">
    <property type="protein sequence ID" value="OXA99702.1"/>
    <property type="molecule type" value="Genomic_DNA"/>
</dbReference>
<keyword evidence="1" id="KW-0472">Membrane</keyword>
<feature type="transmembrane region" description="Helical" evidence="1">
    <location>
        <begin position="55"/>
        <end position="76"/>
    </location>
</feature>
<keyword evidence="3" id="KW-1185">Reference proteome</keyword>
<keyword evidence="1" id="KW-1133">Transmembrane helix</keyword>
<organism evidence="2 3">
    <name type="scientific">Flavobacterium oncorhynchi</name>
    <dbReference type="NCBI Taxonomy" id="728056"/>
    <lineage>
        <taxon>Bacteria</taxon>
        <taxon>Pseudomonadati</taxon>
        <taxon>Bacteroidota</taxon>
        <taxon>Flavobacteriia</taxon>
        <taxon>Flavobacteriales</taxon>
        <taxon>Flavobacteriaceae</taxon>
        <taxon>Flavobacterium</taxon>
    </lineage>
</organism>
<name>A0A226I005_9FLAO</name>
<gene>
    <name evidence="2" type="ORF">B0A75_11080</name>
</gene>
<reference evidence="2 3" key="1">
    <citation type="submission" date="2016-11" db="EMBL/GenBank/DDBJ databases">
        <title>Whole genomes of Flavobacteriaceae.</title>
        <authorList>
            <person name="Stine C."/>
            <person name="Li C."/>
            <person name="Tadesse D."/>
        </authorList>
    </citation>
    <scope>NUCLEOTIDE SEQUENCE [LARGE SCALE GENOMIC DNA]</scope>
    <source>
        <strain evidence="2 3">CCUG 59446</strain>
    </source>
</reference>
<feature type="transmembrane region" description="Helical" evidence="1">
    <location>
        <begin position="83"/>
        <end position="102"/>
    </location>
</feature>
<dbReference type="RefSeq" id="WP_089054375.1">
    <property type="nucleotide sequence ID" value="NZ_MUHA01000013.1"/>
</dbReference>
<proteinExistence type="predicted"/>
<comment type="caution">
    <text evidence="2">The sequence shown here is derived from an EMBL/GenBank/DDBJ whole genome shotgun (WGS) entry which is preliminary data.</text>
</comment>
<keyword evidence="1" id="KW-0812">Transmembrane</keyword>